<dbReference type="PANTHER" id="PTHR12300">
    <property type="entry name" value="HVA22-LIKE PROTEINS"/>
    <property type="match status" value="1"/>
</dbReference>
<evidence type="ECO:0000313" key="4">
    <source>
        <dbReference type="Proteomes" id="UP000823674"/>
    </source>
</evidence>
<comment type="similarity">
    <text evidence="1">Belongs to the DP1 family.</text>
</comment>
<dbReference type="EMBL" id="JADBGQ010000004">
    <property type="protein sequence ID" value="KAG5402054.1"/>
    <property type="molecule type" value="Genomic_DNA"/>
</dbReference>
<gene>
    <name evidence="3" type="primary">A04p033230.1_BraROA</name>
    <name evidence="3" type="ORF">IGI04_016661</name>
</gene>
<evidence type="ECO:0000256" key="1">
    <source>
        <dbReference type="RuleBase" id="RU362006"/>
    </source>
</evidence>
<reference evidence="3 4" key="1">
    <citation type="submission" date="2021-03" db="EMBL/GenBank/DDBJ databases">
        <authorList>
            <person name="King G.J."/>
            <person name="Bancroft I."/>
            <person name="Baten A."/>
            <person name="Bloomfield J."/>
            <person name="Borpatragohain P."/>
            <person name="He Z."/>
            <person name="Irish N."/>
            <person name="Irwin J."/>
            <person name="Liu K."/>
            <person name="Mauleon R.P."/>
            <person name="Moore J."/>
            <person name="Morris R."/>
            <person name="Ostergaard L."/>
            <person name="Wang B."/>
            <person name="Wells R."/>
        </authorList>
    </citation>
    <scope>NUCLEOTIDE SEQUENCE [LARGE SCALE GENOMIC DNA]</scope>
    <source>
        <strain evidence="3">R-o-18</strain>
        <tissue evidence="3">Leaf</tissue>
    </source>
</reference>
<dbReference type="PANTHER" id="PTHR12300:SF162">
    <property type="entry name" value="HVA22-LIKE PROTEIN J"/>
    <property type="match status" value="1"/>
</dbReference>
<dbReference type="Proteomes" id="UP000823674">
    <property type="component" value="Chromosome A04"/>
</dbReference>
<feature type="compositionally biased region" description="Polar residues" evidence="2">
    <location>
        <begin position="226"/>
        <end position="239"/>
    </location>
</feature>
<comment type="subcellular location">
    <subcellularLocation>
        <location evidence="1">Membrane</location>
        <topology evidence="1">Multi-pass membrane protein</topology>
    </subcellularLocation>
</comment>
<organism evidence="3 4">
    <name type="scientific">Brassica rapa subsp. trilocularis</name>
    <dbReference type="NCBI Taxonomy" id="1813537"/>
    <lineage>
        <taxon>Eukaryota</taxon>
        <taxon>Viridiplantae</taxon>
        <taxon>Streptophyta</taxon>
        <taxon>Embryophyta</taxon>
        <taxon>Tracheophyta</taxon>
        <taxon>Spermatophyta</taxon>
        <taxon>Magnoliopsida</taxon>
        <taxon>eudicotyledons</taxon>
        <taxon>Gunneridae</taxon>
        <taxon>Pentapetalae</taxon>
        <taxon>rosids</taxon>
        <taxon>malvids</taxon>
        <taxon>Brassicales</taxon>
        <taxon>Brassicaceae</taxon>
        <taxon>Brassiceae</taxon>
        <taxon>Brassica</taxon>
    </lineage>
</organism>
<sequence>FDLICSFDPSGFLGEKKNKSIHSSSDVQESIRGRDLPNVFDLLQQDIILDLVEDVGRFHHQAPCVCPALPYLLILGYTYPAFECYKTVEKNKVDIEELRFWCQYWILLALISSFERVGDIFISWLPLYGEMKVVFFVYLWWPKTKGTRLVYETLLKPVIAQHETEIDRKIMELRARAWDFFIFYFHNFAQAGQSTFIQAFQYVLAQSVRFSAAAAANQPPMEPSVKTRSPVETESDTNTPPGPRPLNKSLSALRSLEKQTSRGRKWPPPTPPPTPGRDSAGTFNGEDGVNIPDTLPGSPITDARAKLRRSNSRSQAAA</sequence>
<keyword evidence="4" id="KW-1185">Reference proteome</keyword>
<evidence type="ECO:0000313" key="3">
    <source>
        <dbReference type="EMBL" id="KAG5402054.1"/>
    </source>
</evidence>
<dbReference type="Pfam" id="PF03134">
    <property type="entry name" value="TB2_DP1_HVA22"/>
    <property type="match status" value="1"/>
</dbReference>
<accession>A0ABQ7MTM1</accession>
<feature type="region of interest" description="Disordered" evidence="2">
    <location>
        <begin position="215"/>
        <end position="318"/>
    </location>
</feature>
<dbReference type="InterPro" id="IPR004345">
    <property type="entry name" value="TB2_DP1_HVA22"/>
</dbReference>
<name>A0ABQ7MTM1_BRACM</name>
<protein>
    <recommendedName>
        <fullName evidence="1">HVA22-like protein</fullName>
    </recommendedName>
</protein>
<feature type="non-terminal residue" evidence="3">
    <location>
        <position position="1"/>
    </location>
</feature>
<proteinExistence type="inferred from homology"/>
<evidence type="ECO:0000256" key="2">
    <source>
        <dbReference type="SAM" id="MobiDB-lite"/>
    </source>
</evidence>
<feature type="compositionally biased region" description="Pro residues" evidence="2">
    <location>
        <begin position="266"/>
        <end position="275"/>
    </location>
</feature>
<comment type="caution">
    <text evidence="3">The sequence shown here is derived from an EMBL/GenBank/DDBJ whole genome shotgun (WGS) entry which is preliminary data.</text>
</comment>